<dbReference type="GO" id="GO:0009338">
    <property type="term" value="C:exodeoxyribonuclease V complex"/>
    <property type="evidence" value="ECO:0007669"/>
    <property type="project" value="InterPro"/>
</dbReference>
<protein>
    <recommendedName>
        <fullName evidence="10">RecBCD enzyme subunit RecC</fullName>
    </recommendedName>
    <alternativeName>
        <fullName evidence="10">Exonuclease V subunit RecC</fullName>
        <shortName evidence="10">ExoV subunit RecC</shortName>
    </alternativeName>
    <alternativeName>
        <fullName evidence="10">Helicase/nuclease RecBCD subunit RecC</fullName>
    </alternativeName>
</protein>
<evidence type="ECO:0000313" key="14">
    <source>
        <dbReference type="Proteomes" id="UP000291469"/>
    </source>
</evidence>
<accession>A0A411YE55</accession>
<dbReference type="PANTHER" id="PTHR30591:SF1">
    <property type="entry name" value="RECBCD ENZYME SUBUNIT RECC"/>
    <property type="match status" value="1"/>
</dbReference>
<dbReference type="Gene3D" id="1.10.10.160">
    <property type="match status" value="1"/>
</dbReference>
<keyword evidence="6 10" id="KW-0269">Exonuclease</keyword>
<evidence type="ECO:0000256" key="10">
    <source>
        <dbReference type="HAMAP-Rule" id="MF_01486"/>
    </source>
</evidence>
<dbReference type="InterPro" id="IPR011335">
    <property type="entry name" value="Restrct_endonuc-II-like"/>
</dbReference>
<feature type="domain" description="RecC C-terminal" evidence="12">
    <location>
        <begin position="876"/>
        <end position="1112"/>
    </location>
</feature>
<dbReference type="Proteomes" id="UP000291469">
    <property type="component" value="Chromosome"/>
</dbReference>
<evidence type="ECO:0000256" key="11">
    <source>
        <dbReference type="SAM" id="MobiDB-lite"/>
    </source>
</evidence>
<evidence type="ECO:0000259" key="12">
    <source>
        <dbReference type="Pfam" id="PF17946"/>
    </source>
</evidence>
<dbReference type="GO" id="GO:0000724">
    <property type="term" value="P:double-strand break repair via homologous recombination"/>
    <property type="evidence" value="ECO:0007669"/>
    <property type="project" value="UniProtKB-UniRule"/>
</dbReference>
<dbReference type="InterPro" id="IPR041500">
    <property type="entry name" value="RecC_C"/>
</dbReference>
<keyword evidence="7 10" id="KW-0067">ATP-binding</keyword>
<dbReference type="EMBL" id="CP036402">
    <property type="protein sequence ID" value="QBI19481.1"/>
    <property type="molecule type" value="Genomic_DNA"/>
</dbReference>
<name>A0A411YE55_9ACTN</name>
<evidence type="ECO:0000256" key="6">
    <source>
        <dbReference type="ARBA" id="ARBA00022839"/>
    </source>
</evidence>
<sequence>MDAVVDQRRAEPAAFERSATLLEIVRDHRLEVLVESLAARLRDEPLGDPMVLEPVAVPSRGSERWLSQRLAERGGRAGLHDGIADGICAGLEFPFPGGLVEHVVEATIGTGAAHSAWRPQRLTWPVLEVLDDLAADRGPSRDSRLAPLGEHLTDGGEPALARRLPLARRIADTFDRYALLRPRMVAAWEAGHDVGPGADLGHAWAGGSPAPRERLDPRWAWQPWLWRHLCERLGTASAASRLEHAITALRAGEVDPAGLPPRVSVFGVTALPPAHLRLLSALGEVVDTTVYLLVASPALWPAAPPTNIDDAMPGELAVAEPDHPLLSSLGGVGLGMGWACASIPSEVRDATRAAGDVDDRGTLLERVQRDLAADRRPDETPSCARDTTVQIHGCYGPARQVEVLREVLTGLLADHPGGENVRALEPRDVLVMTPDLDTYAPLIAAVFDDTSDDTVAGAPPLPARIADRRLDAANEVAVVLLGLLDLPDARVSASAVLDLLAAAAIRRRFDLEDRDLDALDAWVRATGIRWGIDAEYRASHGWVQDAAHTWEAGLDRLRLGVAMPDVADRVVGEAVPYDDLEGDDVERFGRVSRALQTVFAHTRGLREPRSVAQWRDALLDALDAVASVGRDDAWQREQVREVLEGLVDDSRPDPTRRDGSGAEPPPSPVLLTLTEIRGELAARLGRHPAAAAYATGAITVCEPAPLRAVPHRVVCLLGVDDEVFPRASSPLGFDLVASAPQPADRDARREDRQLLLDAIMAAREHLVVTYTSHDPRTNEPSPPCAPVAELLETVACTTGLPARDAGQLVVHHPLHPFDPAYFREGPDDEAGAVPGLRSFDPQRLAAARAYTEGRRPAGAFLSGGLAGDEPGDEPVTVDLVVLDRFLRNPLRQVLRDRLGLAIALREGVMDDRDPFELAGLERWSALEEQLERWRGGADLERWREAALRRGAVPAGTPGGYVLDDVGGDLRALLRGLSAEDVTDPADWAAEPVEVDLALDVDGVAHRLVGTIDERVGERLVTVQASRLDARASLRAWPRLLAAGVTAGVCEAVVVGRSSQGRGQASSVRLTLPDEAPASYARDRLVELLRLLRRGQGEPLPVMPKTGAAYVDRLGREGEAAALKAARTAWDGSRDDGERTDDAVALALGDDVPLDALIDQAWITAARTIWDPLLDRGGKP</sequence>
<reference evidence="13 14" key="1">
    <citation type="submission" date="2019-01" db="EMBL/GenBank/DDBJ databases">
        <title>Egibacter rhizosphaerae EGI 80759T.</title>
        <authorList>
            <person name="Chen D.-D."/>
            <person name="Tian Y."/>
            <person name="Jiao J.-Y."/>
            <person name="Zhang X.-T."/>
            <person name="Zhang Y.-G."/>
            <person name="Zhang Y."/>
            <person name="Xiao M."/>
            <person name="Shu W.-S."/>
            <person name="Li W.-J."/>
        </authorList>
    </citation>
    <scope>NUCLEOTIDE SEQUENCE [LARGE SCALE GENOMIC DNA]</scope>
    <source>
        <strain evidence="13 14">EGI 80759</strain>
    </source>
</reference>
<evidence type="ECO:0000256" key="5">
    <source>
        <dbReference type="ARBA" id="ARBA00022806"/>
    </source>
</evidence>
<dbReference type="HAMAP" id="MF_01486">
    <property type="entry name" value="RecC"/>
    <property type="match status" value="1"/>
</dbReference>
<dbReference type="GO" id="GO:0008854">
    <property type="term" value="F:exodeoxyribonuclease V activity"/>
    <property type="evidence" value="ECO:0007669"/>
    <property type="project" value="InterPro"/>
</dbReference>
<comment type="miscellaneous">
    <text evidence="10">In the RecBCD complex, RecB has a slow 3'-5' helicase, an exonuclease activity and loads RecA onto ssDNA, RecD has a fast 5'-3' helicase activity, while RecC stimulates the ATPase and processivity of the RecB helicase and contributes to recognition of the Chi site.</text>
</comment>
<feature type="compositionally biased region" description="Basic and acidic residues" evidence="11">
    <location>
        <begin position="644"/>
        <end position="660"/>
    </location>
</feature>
<dbReference type="SUPFAM" id="SSF52980">
    <property type="entry name" value="Restriction endonuclease-like"/>
    <property type="match status" value="1"/>
</dbReference>
<evidence type="ECO:0000256" key="7">
    <source>
        <dbReference type="ARBA" id="ARBA00022840"/>
    </source>
</evidence>
<dbReference type="Pfam" id="PF04257">
    <property type="entry name" value="Exonuc_V_gamma"/>
    <property type="match status" value="1"/>
</dbReference>
<dbReference type="PIRSF" id="PIRSF000980">
    <property type="entry name" value="RecC"/>
    <property type="match status" value="1"/>
</dbReference>
<dbReference type="Gene3D" id="1.10.486.10">
    <property type="entry name" value="PCRA, domain 4"/>
    <property type="match status" value="1"/>
</dbReference>
<dbReference type="InterPro" id="IPR006697">
    <property type="entry name" value="RecC"/>
</dbReference>
<dbReference type="KEGG" id="erz:ER308_07895"/>
<dbReference type="OrthoDB" id="9762834at2"/>
<gene>
    <name evidence="10 13" type="primary">recC</name>
    <name evidence="13" type="ORF">ER308_07895</name>
</gene>
<comment type="function">
    <text evidence="10">A helicase/nuclease that prepares dsDNA breaks (DSB) for recombinational DNA repair. Binds to DSBs and unwinds DNA via a highly rapid and processive ATP-dependent bidirectional helicase activity. Unwinds dsDNA until it encounters a Chi (crossover hotspot instigator) sequence from the 3' direction. Cuts ssDNA a few nucleotides 3' to the Chi site. The properties and activities of the enzyme are changed at Chi. The Chi-altered holoenzyme produces a long 3'-ssDNA overhang and facilitates RecA-binding to the ssDNA for homologous DNA recombination and repair. Holoenzyme degrades any linearized DNA that is unable to undergo homologous recombination. In the holoenzyme this subunit recognizes the wild-type Chi sequence, and when added to isolated RecB increases its ATP-dependent helicase processivity.</text>
</comment>
<evidence type="ECO:0000256" key="2">
    <source>
        <dbReference type="ARBA" id="ARBA00022741"/>
    </source>
</evidence>
<dbReference type="GO" id="GO:0005524">
    <property type="term" value="F:ATP binding"/>
    <property type="evidence" value="ECO:0007669"/>
    <property type="project" value="UniProtKB-UniRule"/>
</dbReference>
<comment type="subunit">
    <text evidence="10">Heterotrimer of RecB, RecC and RecD. All subunits contribute to DNA-binding.</text>
</comment>
<comment type="similarity">
    <text evidence="10">Belongs to the RecC family.</text>
</comment>
<organism evidence="13 14">
    <name type="scientific">Egibacter rhizosphaerae</name>
    <dbReference type="NCBI Taxonomy" id="1670831"/>
    <lineage>
        <taxon>Bacteria</taxon>
        <taxon>Bacillati</taxon>
        <taxon>Actinomycetota</taxon>
        <taxon>Nitriliruptoria</taxon>
        <taxon>Egibacterales</taxon>
        <taxon>Egibacteraceae</taxon>
        <taxon>Egibacter</taxon>
    </lineage>
</organism>
<dbReference type="AlphaFoldDB" id="A0A411YE55"/>
<dbReference type="InterPro" id="IPR027417">
    <property type="entry name" value="P-loop_NTPase"/>
</dbReference>
<dbReference type="SUPFAM" id="SSF52540">
    <property type="entry name" value="P-loop containing nucleoside triphosphate hydrolases"/>
    <property type="match status" value="2"/>
</dbReference>
<evidence type="ECO:0000313" key="13">
    <source>
        <dbReference type="EMBL" id="QBI19481.1"/>
    </source>
</evidence>
<proteinExistence type="inferred from homology"/>
<dbReference type="NCBIfam" id="TIGR01450">
    <property type="entry name" value="recC"/>
    <property type="match status" value="1"/>
</dbReference>
<evidence type="ECO:0000256" key="3">
    <source>
        <dbReference type="ARBA" id="ARBA00022763"/>
    </source>
</evidence>
<evidence type="ECO:0000256" key="1">
    <source>
        <dbReference type="ARBA" id="ARBA00022722"/>
    </source>
</evidence>
<evidence type="ECO:0000256" key="4">
    <source>
        <dbReference type="ARBA" id="ARBA00022801"/>
    </source>
</evidence>
<dbReference type="InterPro" id="IPR013986">
    <property type="entry name" value="DExx_box_DNA_helicase_dom_sf"/>
</dbReference>
<dbReference type="Gene3D" id="3.40.50.10930">
    <property type="match status" value="1"/>
</dbReference>
<dbReference type="PANTHER" id="PTHR30591">
    <property type="entry name" value="RECBCD ENZYME SUBUNIT RECC"/>
    <property type="match status" value="1"/>
</dbReference>
<keyword evidence="2 10" id="KW-0547">Nucleotide-binding</keyword>
<evidence type="ECO:0000256" key="8">
    <source>
        <dbReference type="ARBA" id="ARBA00023125"/>
    </source>
</evidence>
<dbReference type="GO" id="GO:0003678">
    <property type="term" value="F:DNA helicase activity"/>
    <property type="evidence" value="ECO:0007669"/>
    <property type="project" value="UniProtKB-UniRule"/>
</dbReference>
<keyword evidence="1 10" id="KW-0540">Nuclease</keyword>
<keyword evidence="14" id="KW-1185">Reference proteome</keyword>
<keyword evidence="9 10" id="KW-0234">DNA repair</keyword>
<feature type="region of interest" description="Disordered" evidence="11">
    <location>
        <begin position="644"/>
        <end position="669"/>
    </location>
</feature>
<keyword evidence="8 10" id="KW-0238">DNA-binding</keyword>
<dbReference type="Gene3D" id="3.40.50.300">
    <property type="entry name" value="P-loop containing nucleotide triphosphate hydrolases"/>
    <property type="match status" value="1"/>
</dbReference>
<keyword evidence="3 10" id="KW-0227">DNA damage</keyword>
<keyword evidence="4 10" id="KW-0378">Hydrolase</keyword>
<dbReference type="Pfam" id="PF17946">
    <property type="entry name" value="RecC_C"/>
    <property type="match status" value="1"/>
</dbReference>
<keyword evidence="5 10" id="KW-0347">Helicase</keyword>
<dbReference type="GO" id="GO:0003677">
    <property type="term" value="F:DNA binding"/>
    <property type="evidence" value="ECO:0007669"/>
    <property type="project" value="UniProtKB-UniRule"/>
</dbReference>
<evidence type="ECO:0000256" key="9">
    <source>
        <dbReference type="ARBA" id="ARBA00023204"/>
    </source>
</evidence>